<feature type="transmembrane region" description="Helical" evidence="1">
    <location>
        <begin position="111"/>
        <end position="133"/>
    </location>
</feature>
<keyword evidence="1" id="KW-0472">Membrane</keyword>
<dbReference type="PANTHER" id="PTHR36832">
    <property type="entry name" value="SLR1174 PROTEIN-RELATED"/>
    <property type="match status" value="1"/>
</dbReference>
<dbReference type="EMBL" id="DVOT01000054">
    <property type="protein sequence ID" value="HIV26898.1"/>
    <property type="molecule type" value="Genomic_DNA"/>
</dbReference>
<dbReference type="Proteomes" id="UP000886884">
    <property type="component" value="Unassembled WGS sequence"/>
</dbReference>
<gene>
    <name evidence="2" type="ORF">IAA64_02935</name>
</gene>
<sequence>MKAYFSILRQQMIGQMQYRAGFWAGMSTHIFWGVARAAILVAFYVYGQGEAGITMQQAVSMVWLQQLAGVLVPGWNTNADAALYNQLRTGDVAYELLRPLDAYTHWYVRSIAGRIGTFLLELVPILGIGLLVPEPWGLGAPVSPLHALACLITLLSGLFTSCAMILLSYAMLLDVRVGDAPSRMAVTVAQILSGLYLPLQLWPEGMQTFLYYQPFAGMLDLPVRLYVGAQPLARAGEIVLLQAFWTAVFVLAGRAWIGRSFKKLVIQGG</sequence>
<feature type="transmembrane region" description="Helical" evidence="1">
    <location>
        <begin position="145"/>
        <end position="172"/>
    </location>
</feature>
<accession>A0A9D1P5A4</accession>
<feature type="transmembrane region" description="Helical" evidence="1">
    <location>
        <begin position="239"/>
        <end position="257"/>
    </location>
</feature>
<evidence type="ECO:0000256" key="1">
    <source>
        <dbReference type="SAM" id="Phobius"/>
    </source>
</evidence>
<reference evidence="2" key="1">
    <citation type="submission" date="2020-10" db="EMBL/GenBank/DDBJ databases">
        <authorList>
            <person name="Gilroy R."/>
        </authorList>
    </citation>
    <scope>NUCLEOTIDE SEQUENCE</scope>
    <source>
        <strain evidence="2">CHK183-6373</strain>
    </source>
</reference>
<reference evidence="2" key="2">
    <citation type="journal article" date="2021" name="PeerJ">
        <title>Extensive microbial diversity within the chicken gut microbiome revealed by metagenomics and culture.</title>
        <authorList>
            <person name="Gilroy R."/>
            <person name="Ravi A."/>
            <person name="Getino M."/>
            <person name="Pursley I."/>
            <person name="Horton D.L."/>
            <person name="Alikhan N.F."/>
            <person name="Baker D."/>
            <person name="Gharbi K."/>
            <person name="Hall N."/>
            <person name="Watson M."/>
            <person name="Adriaenssens E.M."/>
            <person name="Foster-Nyarko E."/>
            <person name="Jarju S."/>
            <person name="Secka A."/>
            <person name="Antonio M."/>
            <person name="Oren A."/>
            <person name="Chaudhuri R.R."/>
            <person name="La Ragione R."/>
            <person name="Hildebrand F."/>
            <person name="Pallen M.J."/>
        </authorList>
    </citation>
    <scope>NUCLEOTIDE SEQUENCE</scope>
    <source>
        <strain evidence="2">CHK183-6373</strain>
    </source>
</reference>
<feature type="transmembrane region" description="Helical" evidence="1">
    <location>
        <begin position="184"/>
        <end position="202"/>
    </location>
</feature>
<organism evidence="2 3">
    <name type="scientific">Candidatus Ornithocaccomicrobium faecavium</name>
    <dbReference type="NCBI Taxonomy" id="2840890"/>
    <lineage>
        <taxon>Bacteria</taxon>
        <taxon>Bacillati</taxon>
        <taxon>Bacillota</taxon>
        <taxon>Clostridia</taxon>
        <taxon>Candidatus Ornithocaccomicrobium</taxon>
    </lineage>
</organism>
<dbReference type="Pfam" id="PF06182">
    <property type="entry name" value="ABC2_membrane_6"/>
    <property type="match status" value="1"/>
</dbReference>
<keyword evidence="1" id="KW-1133">Transmembrane helix</keyword>
<evidence type="ECO:0000313" key="2">
    <source>
        <dbReference type="EMBL" id="HIV26898.1"/>
    </source>
</evidence>
<dbReference type="PANTHER" id="PTHR36832:SF2">
    <property type="entry name" value="INTEGRAL MEMBRANE PROTEIN"/>
    <property type="match status" value="1"/>
</dbReference>
<dbReference type="AlphaFoldDB" id="A0A9D1P5A4"/>
<feature type="transmembrane region" description="Helical" evidence="1">
    <location>
        <begin position="21"/>
        <end position="46"/>
    </location>
</feature>
<name>A0A9D1P5A4_9FIRM</name>
<keyword evidence="1" id="KW-0812">Transmembrane</keyword>
<evidence type="ECO:0000313" key="3">
    <source>
        <dbReference type="Proteomes" id="UP000886884"/>
    </source>
</evidence>
<protein>
    <submittedName>
        <fullName evidence="2">ABC-2 family transporter protein</fullName>
    </submittedName>
</protein>
<comment type="caution">
    <text evidence="2">The sequence shown here is derived from an EMBL/GenBank/DDBJ whole genome shotgun (WGS) entry which is preliminary data.</text>
</comment>
<proteinExistence type="predicted"/>
<dbReference type="InterPro" id="IPR010390">
    <property type="entry name" value="ABC-2_transporter-like"/>
</dbReference>